<feature type="coiled-coil region" evidence="5">
    <location>
        <begin position="93"/>
        <end position="131"/>
    </location>
</feature>
<keyword evidence="2 4" id="KW-0547">Nucleotide-binding</keyword>
<proteinExistence type="predicted"/>
<dbReference type="Pfam" id="PF01580">
    <property type="entry name" value="FtsK_SpoIIIE"/>
    <property type="match status" value="3"/>
</dbReference>
<feature type="domain" description="FtsK" evidence="7">
    <location>
        <begin position="466"/>
        <end position="663"/>
    </location>
</feature>
<dbReference type="SMART" id="SM00382">
    <property type="entry name" value="AAA"/>
    <property type="match status" value="3"/>
</dbReference>
<sequence length="1364" mass="156166">MSIIFQRSPRIKEEMPREVIEISEPPKKPTAPTFSYVQLIFPILMTCTTIGLYIYMISSGKLGNSSWYMFSIISSVMMAFSYIIPFFTYLSNKRKYKQDLVERERKYRNLLKKYQEDLEQKENRQAELLRKWNPSPHECLRRMQRRDSSLWERSPHDSDFLSLRLGNGDVPSTLTIVAPKQDEYEREPLIDEAKELEKEYGLLEDVPVLLPLNKRQVVGVVGDRDSILSTFRNLIIQIVTHHSPDEVKIVSFYNEEEADRWDWIRWFPHVWDDQRQVRYLASNYEEARELVDHLYEVLRRRKRNKNREMMGMELPYYVFLISDPGLLEDEAILPLILKEPDLVGARTLLLADSKEVLPMQCQAVLEVHEGGGILKETNYTKVEKEEDKWEYKFYPDHVSLEIADLSARALAPVRLKANRSNQIPQLLTLFDLLEVEKMEEMDVKRLWERNRFPNTLPVAVGMSAGGKKVRLNIHDKIERQGHGPHGLIAGTTGSGKSEVIQALIAAQALKYHPHDIAYLLIDYKGGGMSNIFENLPHLAGVITNLDGNLIERAKISLKAELMRRERIFKEAGNIQHIDEYLRSGYAEENPLPHLVIIIDEFAELKKEQPEFMNELISIAAKGRTLGVHLILATQKPAGVVDDKIWSNARFRICLRVQDEADSREMLKIPDAAWITNPGRGYFQVGSNELLELVQFAWSGAPYRPGSSQNQEASIKEVLLTGRRVDRTKRTLSVKKKKKEGRTQKQLDVLVDYLAEQAKEMGIEPVGGPWLPPLPKQLFLEELRGENAPGWDGKTWQPTENWLEPAVGLFDDPENQNQDTLRIPLNEGHLPVYGMPGTGKTTFVQNLLMSLALEHSPDDVHMYVLDFGRMFRDLANLPHMGAIIQDDEPDRVKRLFRYLTQEMERRREKIVESGAKTFQAYRKSASEKIPAIIVVLDGYVSFKSTYEEEHHQLEKLLRTGVGFGIHFIVTMNQLTDMFDRVRNNFSLGVSFELADPSDYYYAVGRLRTPPVSLPEGRGFVKGQVPPLEFQSALPSEGADEIERSRTLREKAQLLSDAWTGKRPKEIGSLPEVVELQELIVKHEENKTSLNPLEAPVAISMDDLTPFYVSLKDGPYFVVGSPVEGGKTSFLQTWMLSLSYFYSPDEIEFYLVDFRLGDQGLAMVTGLPHVKGYATDEEELKEVLKQIDEKLSKRVKPKGFEAVLAAANEKKEEGPAIVLVIDDADYFSKRMNNFDLQNQLNQIATQGRSKNFYIIISGTPSNFPYSSDNWLAEVKSMETGFLFASLEPNDLSFFKIPTSESRAYSMGPVQQSLRAGEGYFAKRRYTKVKGALPYSGEWTPVTWTERIKQRWPSVEKSPSESVDEHN</sequence>
<keyword evidence="6" id="KW-0812">Transmembrane</keyword>
<dbReference type="RefSeq" id="WP_181731446.1">
    <property type="nucleotide sequence ID" value="NZ_JACEIR010000002.1"/>
</dbReference>
<dbReference type="CDD" id="cd01127">
    <property type="entry name" value="TrwB_TraG_TraD_VirD4"/>
    <property type="match status" value="1"/>
</dbReference>
<dbReference type="GO" id="GO:0005524">
    <property type="term" value="F:ATP binding"/>
    <property type="evidence" value="ECO:0007669"/>
    <property type="project" value="UniProtKB-UniRule"/>
</dbReference>
<dbReference type="SUPFAM" id="SSF52540">
    <property type="entry name" value="P-loop containing nucleoside triphosphate hydrolases"/>
    <property type="match status" value="2"/>
</dbReference>
<feature type="binding site" evidence="4">
    <location>
        <begin position="1119"/>
        <end position="1126"/>
    </location>
    <ligand>
        <name>ATP</name>
        <dbReference type="ChEBI" id="CHEBI:30616"/>
    </ligand>
</feature>
<dbReference type="InterPro" id="IPR003593">
    <property type="entry name" value="AAA+_ATPase"/>
</dbReference>
<evidence type="ECO:0000313" key="8">
    <source>
        <dbReference type="EMBL" id="MBH8595134.1"/>
    </source>
</evidence>
<feature type="binding site" evidence="4">
    <location>
        <begin position="490"/>
        <end position="497"/>
    </location>
    <ligand>
        <name>ATP</name>
        <dbReference type="ChEBI" id="CHEBI:30616"/>
    </ligand>
</feature>
<evidence type="ECO:0000256" key="6">
    <source>
        <dbReference type="SAM" id="Phobius"/>
    </source>
</evidence>
<dbReference type="EMBL" id="JAECVW010000003">
    <property type="protein sequence ID" value="MBH8595134.1"/>
    <property type="molecule type" value="Genomic_DNA"/>
</dbReference>
<keyword evidence="6" id="KW-0472">Membrane</keyword>
<keyword evidence="5" id="KW-0175">Coiled coil</keyword>
<dbReference type="Gene3D" id="3.40.50.300">
    <property type="entry name" value="P-loop containing nucleotide triphosphate hydrolases"/>
    <property type="match status" value="4"/>
</dbReference>
<dbReference type="Proteomes" id="UP000633619">
    <property type="component" value="Unassembled WGS sequence"/>
</dbReference>
<keyword evidence="3 4" id="KW-0067">ATP-binding</keyword>
<dbReference type="InterPro" id="IPR023839">
    <property type="entry name" value="Firmicutes_EssC_C"/>
</dbReference>
<dbReference type="GO" id="GO:0016020">
    <property type="term" value="C:membrane"/>
    <property type="evidence" value="ECO:0007669"/>
    <property type="project" value="UniProtKB-SubCell"/>
</dbReference>
<keyword evidence="9" id="KW-1185">Reference proteome</keyword>
<dbReference type="PROSITE" id="PS50901">
    <property type="entry name" value="FTSK"/>
    <property type="match status" value="3"/>
</dbReference>
<protein>
    <submittedName>
        <fullName evidence="8">Type VII secretion protein EssC</fullName>
    </submittedName>
</protein>
<keyword evidence="6" id="KW-1133">Transmembrane helix</keyword>
<evidence type="ECO:0000256" key="5">
    <source>
        <dbReference type="SAM" id="Coils"/>
    </source>
</evidence>
<feature type="domain" description="FtsK" evidence="7">
    <location>
        <begin position="817"/>
        <end position="999"/>
    </location>
</feature>
<feature type="binding site" evidence="4">
    <location>
        <begin position="833"/>
        <end position="840"/>
    </location>
    <ligand>
        <name>ATP</name>
        <dbReference type="ChEBI" id="CHEBI:30616"/>
    </ligand>
</feature>
<gene>
    <name evidence="8" type="primary">essC</name>
    <name evidence="8" type="ORF">I8U20_07300</name>
</gene>
<feature type="transmembrane region" description="Helical" evidence="6">
    <location>
        <begin position="67"/>
        <end position="90"/>
    </location>
</feature>
<evidence type="ECO:0000256" key="4">
    <source>
        <dbReference type="PROSITE-ProRule" id="PRU00289"/>
    </source>
</evidence>
<dbReference type="GO" id="GO:0003677">
    <property type="term" value="F:DNA binding"/>
    <property type="evidence" value="ECO:0007669"/>
    <property type="project" value="InterPro"/>
</dbReference>
<feature type="domain" description="FtsK" evidence="7">
    <location>
        <begin position="1102"/>
        <end position="1288"/>
    </location>
</feature>
<keyword evidence="1" id="KW-0677">Repeat</keyword>
<feature type="transmembrane region" description="Helical" evidence="6">
    <location>
        <begin position="36"/>
        <end position="55"/>
    </location>
</feature>
<evidence type="ECO:0000256" key="1">
    <source>
        <dbReference type="ARBA" id="ARBA00022737"/>
    </source>
</evidence>
<dbReference type="PANTHER" id="PTHR22683:SF1">
    <property type="entry name" value="TYPE VII SECRETION SYSTEM PROTEIN ESSC"/>
    <property type="match status" value="1"/>
</dbReference>
<organism evidence="8 9">
    <name type="scientific">Thermoactinomyces intermedius</name>
    <dbReference type="NCBI Taxonomy" id="2024"/>
    <lineage>
        <taxon>Bacteria</taxon>
        <taxon>Bacillati</taxon>
        <taxon>Bacillota</taxon>
        <taxon>Bacilli</taxon>
        <taxon>Bacillales</taxon>
        <taxon>Thermoactinomycetaceae</taxon>
        <taxon>Thermoactinomyces</taxon>
    </lineage>
</organism>
<evidence type="ECO:0000256" key="3">
    <source>
        <dbReference type="ARBA" id="ARBA00022840"/>
    </source>
</evidence>
<evidence type="ECO:0000313" key="9">
    <source>
        <dbReference type="Proteomes" id="UP000633619"/>
    </source>
</evidence>
<dbReference type="InterPro" id="IPR027417">
    <property type="entry name" value="P-loop_NTPase"/>
</dbReference>
<reference evidence="8 9" key="1">
    <citation type="submission" date="2020-12" db="EMBL/GenBank/DDBJ databases">
        <title>WGS of Thermoactinomyces spp.</title>
        <authorList>
            <person name="Cheng K."/>
        </authorList>
    </citation>
    <scope>NUCLEOTIDE SEQUENCE [LARGE SCALE GENOMIC DNA]</scope>
    <source>
        <strain evidence="9">CICC 10671\DSM 43846</strain>
    </source>
</reference>
<dbReference type="PANTHER" id="PTHR22683">
    <property type="entry name" value="SPORULATION PROTEIN RELATED"/>
    <property type="match status" value="1"/>
</dbReference>
<evidence type="ECO:0000256" key="2">
    <source>
        <dbReference type="ARBA" id="ARBA00022741"/>
    </source>
</evidence>
<dbReference type="NCBIfam" id="TIGR03928">
    <property type="entry name" value="T7_EssCb_Firm"/>
    <property type="match status" value="1"/>
</dbReference>
<comment type="caution">
    <text evidence="8">The sequence shown here is derived from an EMBL/GenBank/DDBJ whole genome shotgun (WGS) entry which is preliminary data.</text>
</comment>
<evidence type="ECO:0000259" key="7">
    <source>
        <dbReference type="PROSITE" id="PS50901"/>
    </source>
</evidence>
<dbReference type="InterPro" id="IPR002543">
    <property type="entry name" value="FtsK_dom"/>
</dbReference>
<dbReference type="InterPro" id="IPR050206">
    <property type="entry name" value="FtsK/SpoIIIE/SftA"/>
</dbReference>
<accession>A0A8I1AD26</accession>
<name>A0A8I1AD26_THEIN</name>